<keyword evidence="2" id="KW-1185">Reference proteome</keyword>
<protein>
    <submittedName>
        <fullName evidence="1">Uncharacterized protein</fullName>
    </submittedName>
</protein>
<evidence type="ECO:0000313" key="2">
    <source>
        <dbReference type="Proteomes" id="UP000827092"/>
    </source>
</evidence>
<accession>A0AAV6V2Z9</accession>
<dbReference type="Proteomes" id="UP000827092">
    <property type="component" value="Unassembled WGS sequence"/>
</dbReference>
<dbReference type="EMBL" id="JAFNEN010000190">
    <property type="protein sequence ID" value="KAG8190254.1"/>
    <property type="molecule type" value="Genomic_DNA"/>
</dbReference>
<name>A0AAV6V2Z9_9ARAC</name>
<reference evidence="1 2" key="1">
    <citation type="journal article" date="2022" name="Nat. Ecol. Evol.">
        <title>A masculinizing supergene underlies an exaggerated male reproductive morph in a spider.</title>
        <authorList>
            <person name="Hendrickx F."/>
            <person name="De Corte Z."/>
            <person name="Sonet G."/>
            <person name="Van Belleghem S.M."/>
            <person name="Kostlbacher S."/>
            <person name="Vangestel C."/>
        </authorList>
    </citation>
    <scope>NUCLEOTIDE SEQUENCE [LARGE SCALE GENOMIC DNA]</scope>
    <source>
        <strain evidence="1">W744_W776</strain>
    </source>
</reference>
<evidence type="ECO:0000313" key="1">
    <source>
        <dbReference type="EMBL" id="KAG8190254.1"/>
    </source>
</evidence>
<sequence length="140" mass="16088">MKSMEMNLKFGCLYRQILLQKIEFISYTFPSEISLCKQTHQRYRKPKSGLFKSESRRCPVILVHQTATPESAPEIWRFQEASSLYLPQISIRLSEGGISGKDKNTWDRCQLGANVQSVLCPAGGLCLLCGWTRRRRVFGR</sequence>
<gene>
    <name evidence="1" type="ORF">JTE90_001338</name>
</gene>
<comment type="caution">
    <text evidence="1">The sequence shown here is derived from an EMBL/GenBank/DDBJ whole genome shotgun (WGS) entry which is preliminary data.</text>
</comment>
<dbReference type="AlphaFoldDB" id="A0AAV6V2Z9"/>
<proteinExistence type="predicted"/>
<organism evidence="1 2">
    <name type="scientific">Oedothorax gibbosus</name>
    <dbReference type="NCBI Taxonomy" id="931172"/>
    <lineage>
        <taxon>Eukaryota</taxon>
        <taxon>Metazoa</taxon>
        <taxon>Ecdysozoa</taxon>
        <taxon>Arthropoda</taxon>
        <taxon>Chelicerata</taxon>
        <taxon>Arachnida</taxon>
        <taxon>Araneae</taxon>
        <taxon>Araneomorphae</taxon>
        <taxon>Entelegynae</taxon>
        <taxon>Araneoidea</taxon>
        <taxon>Linyphiidae</taxon>
        <taxon>Erigoninae</taxon>
        <taxon>Oedothorax</taxon>
    </lineage>
</organism>